<feature type="transmembrane region" description="Helical" evidence="2">
    <location>
        <begin position="31"/>
        <end position="51"/>
    </location>
</feature>
<proteinExistence type="predicted"/>
<evidence type="ECO:0000259" key="3">
    <source>
        <dbReference type="SMART" id="SM00892"/>
    </source>
</evidence>
<feature type="region of interest" description="Disordered" evidence="1">
    <location>
        <begin position="60"/>
        <end position="93"/>
    </location>
</feature>
<comment type="caution">
    <text evidence="4">The sequence shown here is derived from an EMBL/GenBank/DDBJ whole genome shotgun (WGS) entry which is preliminary data.</text>
</comment>
<reference evidence="4 5" key="1">
    <citation type="journal article" date="2012" name="PLoS ONE">
        <title>Functional divergence in the genus oenococcus as predicted by genome sequencing of the newly-described species, Oenococcus kitaharae.</title>
        <authorList>
            <person name="Borneman A.R."/>
            <person name="McCarthy J.M."/>
            <person name="Chambers P.J."/>
            <person name="Bartowsky E.J."/>
        </authorList>
    </citation>
    <scope>NUCLEOTIDE SEQUENCE [LARGE SCALE GENOMIC DNA]</scope>
    <source>
        <strain evidence="5">DSM17330</strain>
    </source>
</reference>
<dbReference type="GO" id="GO:0046872">
    <property type="term" value="F:metal ion binding"/>
    <property type="evidence" value="ECO:0007669"/>
    <property type="project" value="InterPro"/>
</dbReference>
<dbReference type="Gene3D" id="3.40.570.10">
    <property type="entry name" value="Extracellular Endonuclease, subunit A"/>
    <property type="match status" value="1"/>
</dbReference>
<dbReference type="AlphaFoldDB" id="G9WHA0"/>
<feature type="compositionally biased region" description="Polar residues" evidence="1">
    <location>
        <begin position="372"/>
        <end position="389"/>
    </location>
</feature>
<evidence type="ECO:0000256" key="2">
    <source>
        <dbReference type="SAM" id="Phobius"/>
    </source>
</evidence>
<dbReference type="InterPro" id="IPR044927">
    <property type="entry name" value="Endonuclea_NS_2"/>
</dbReference>
<dbReference type="InterPro" id="IPR044929">
    <property type="entry name" value="DNA/RNA_non-sp_Endonuclease_sf"/>
</dbReference>
<dbReference type="Proteomes" id="UP000004959">
    <property type="component" value="Chromosome"/>
</dbReference>
<feature type="region of interest" description="Disordered" evidence="1">
    <location>
        <begin position="325"/>
        <end position="350"/>
    </location>
</feature>
<dbReference type="PATRIC" id="fig|1045004.4.peg.1560"/>
<sequence>MLFLLLFAIVVLGLCCLPAFRAGLKARRIHVGLVVFASLILLAFSFSAFSGGHSDKAVHRHAQTAFRQEADPSETTVSSTASSSSQASKQASSQAASSTSSVVSVVKDENHDFQGFVQKPLPFRHQKQLQLASLDALGRARDSHIQLRNSDEPAVKREPYLNYDPAGWHNYRFFYRSSDGQTKMAWLMNRGHLVGYQFSGLNDEGRNLVAETAWLNTGNYVGTDVENTDSMLFYEEGLDNWLSLHPDYYLDYQVTPLYQGSELVPRQVRLAYVGIDSQGRTLPIILDAAKEQEGNGDARIVYLNNQSPNAKLDYQSGQAVNTVPNGRSQAAAISSSKPAASPNTSADPHQRIVYVTGDGRSPVYWYSEDAMPSNTNKSRVIQMTEQQALDQHKRHSKTEP</sequence>
<accession>G9WHA0</accession>
<dbReference type="EMBL" id="AFVZ01000001">
    <property type="protein sequence ID" value="EHN59666.1"/>
    <property type="molecule type" value="Genomic_DNA"/>
</dbReference>
<protein>
    <submittedName>
        <fullName evidence="4">Deoxyribonuclease</fullName>
    </submittedName>
</protein>
<dbReference type="GO" id="GO:0016787">
    <property type="term" value="F:hydrolase activity"/>
    <property type="evidence" value="ECO:0007669"/>
    <property type="project" value="InterPro"/>
</dbReference>
<dbReference type="STRING" id="336988.NT96_01595"/>
<feature type="domain" description="DNA/RNA non-specific endonuclease/pyrophosphatase/phosphodiesterase" evidence="3">
    <location>
        <begin position="123"/>
        <end position="321"/>
    </location>
</feature>
<keyword evidence="2" id="KW-0472">Membrane</keyword>
<dbReference type="OrthoDB" id="9783680at2"/>
<feature type="region of interest" description="Disordered" evidence="1">
    <location>
        <begin position="367"/>
        <end position="400"/>
    </location>
</feature>
<name>G9WHA0_9LACO</name>
<evidence type="ECO:0000313" key="4">
    <source>
        <dbReference type="EMBL" id="EHN59666.1"/>
    </source>
</evidence>
<dbReference type="InterPro" id="IPR001604">
    <property type="entry name" value="Endo_G_ENPP1-like_dom"/>
</dbReference>
<feature type="compositionally biased region" description="Low complexity" evidence="1">
    <location>
        <begin position="75"/>
        <end position="93"/>
    </location>
</feature>
<evidence type="ECO:0000313" key="5">
    <source>
        <dbReference type="Proteomes" id="UP000004959"/>
    </source>
</evidence>
<organism evidence="4 5">
    <name type="scientific">Oenococcus kitaharae DSM 17330</name>
    <dbReference type="NCBI Taxonomy" id="1045004"/>
    <lineage>
        <taxon>Bacteria</taxon>
        <taxon>Bacillati</taxon>
        <taxon>Bacillota</taxon>
        <taxon>Bacilli</taxon>
        <taxon>Lactobacillales</taxon>
        <taxon>Lactobacillaceae</taxon>
        <taxon>Oenococcus</taxon>
    </lineage>
</organism>
<dbReference type="HOGENOM" id="CLU_054350_1_0_9"/>
<dbReference type="GO" id="GO:0003676">
    <property type="term" value="F:nucleic acid binding"/>
    <property type="evidence" value="ECO:0007669"/>
    <property type="project" value="InterPro"/>
</dbReference>
<dbReference type="SMART" id="SM00892">
    <property type="entry name" value="Endonuclease_NS"/>
    <property type="match status" value="1"/>
</dbReference>
<feature type="compositionally biased region" description="Low complexity" evidence="1">
    <location>
        <begin position="328"/>
        <end position="341"/>
    </location>
</feature>
<evidence type="ECO:0000256" key="1">
    <source>
        <dbReference type="SAM" id="MobiDB-lite"/>
    </source>
</evidence>
<dbReference type="eggNOG" id="COG2169">
    <property type="taxonomic scope" value="Bacteria"/>
</dbReference>
<keyword evidence="2" id="KW-0812">Transmembrane</keyword>
<keyword evidence="5" id="KW-1185">Reference proteome</keyword>
<keyword evidence="2" id="KW-1133">Transmembrane helix</keyword>
<dbReference type="Pfam" id="PF13930">
    <property type="entry name" value="Endonuclea_NS_2"/>
    <property type="match status" value="1"/>
</dbReference>
<gene>
    <name evidence="4" type="ORF">OKIT_1589</name>
</gene>